<dbReference type="Proteomes" id="UP001626550">
    <property type="component" value="Unassembled WGS sequence"/>
</dbReference>
<feature type="non-terminal residue" evidence="9">
    <location>
        <position position="1"/>
    </location>
</feature>
<dbReference type="Pfam" id="PF26557">
    <property type="entry name" value="Cullin_AB"/>
    <property type="match status" value="1"/>
</dbReference>
<dbReference type="Gene3D" id="4.10.1030.10">
    <property type="entry name" value="Ring Box Chain A, domain 5"/>
    <property type="match status" value="1"/>
</dbReference>
<evidence type="ECO:0000256" key="4">
    <source>
        <dbReference type="ARBA" id="ARBA00022843"/>
    </source>
</evidence>
<sequence>RGNQPSPSTPTVSQPWNGAGNMPVTPASVSGLVQEPRIDLSTYQNHVEQPFLNETDTFYMLESRQFLQVNHVTDYLKKIEARMNEERARVKNYLHISSEPKLLRSCEQYLIGDHIEKLTGEFCTLLNEHREEDIWRMYQLVGRFPRGMKALVNIMEEHVKDKGLEALKAVAKNAVSDPKLYIDTIMNIQRKYYNLVVSACNSDPAFHQALDKGCERFINNNAVIEITKNKRKTPELLAKYIDISLKKSPKNGTLDDLEDTLQRVMELFKYVEEKDIFLNFYSKFMARRFVSNQSVSEELESAMISKLKESQGFEYTNNLQRLFCEVNYSKELKTRFLDSLKTDHPEGSSFDFGVTVLASIAWPFNLQASFNIPPELEHCYNQFSNFYATVHSGRKLTWCYHHSRGELSAHFSKERYTFQVSTYQMAVLLMFNDQLSNSMETIRCQTGIEPGILTQVLQILVKARILRMKENSQGSETEPMGVLSETNEATGSTSISPETVFHLCVDYKNKRLRVNLNTQLKSEVKQEAEQTSIQVDDNRKYIIQACIVRVLKARKTIKHQQLVTEVISQMSSKFKPSIALIKQSITLLIDKSYIARSENERETYEYLV</sequence>
<dbReference type="InterPro" id="IPR001373">
    <property type="entry name" value="Cullin_N"/>
</dbReference>
<feature type="compositionally biased region" description="Low complexity" evidence="7">
    <location>
        <begin position="1"/>
        <end position="15"/>
    </location>
</feature>
<dbReference type="Gene3D" id="1.20.1310.10">
    <property type="entry name" value="Cullin Repeats"/>
    <property type="match status" value="3"/>
</dbReference>
<dbReference type="InterPro" id="IPR045093">
    <property type="entry name" value="Cullin"/>
</dbReference>
<proteinExistence type="inferred from homology"/>
<protein>
    <submittedName>
        <fullName evidence="9">Cullin-1</fullName>
    </submittedName>
</protein>
<dbReference type="InterPro" id="IPR019559">
    <property type="entry name" value="Cullin_neddylation_domain"/>
</dbReference>
<evidence type="ECO:0000256" key="6">
    <source>
        <dbReference type="RuleBase" id="RU003829"/>
    </source>
</evidence>
<dbReference type="InterPro" id="IPR036388">
    <property type="entry name" value="WH-like_DNA-bd_sf"/>
</dbReference>
<keyword evidence="3" id="KW-0833">Ubl conjugation pathway</keyword>
<evidence type="ECO:0000313" key="9">
    <source>
        <dbReference type="EMBL" id="KAL3309966.1"/>
    </source>
</evidence>
<dbReference type="Gene3D" id="1.10.10.10">
    <property type="entry name" value="Winged helix-like DNA-binding domain superfamily/Winged helix DNA-binding domain"/>
    <property type="match status" value="2"/>
</dbReference>
<evidence type="ECO:0000256" key="3">
    <source>
        <dbReference type="ARBA" id="ARBA00022786"/>
    </source>
</evidence>
<dbReference type="InterPro" id="IPR036390">
    <property type="entry name" value="WH_DNA-bd_sf"/>
</dbReference>
<evidence type="ECO:0000256" key="5">
    <source>
        <dbReference type="PROSITE-ProRule" id="PRU00330"/>
    </source>
</evidence>
<keyword evidence="2" id="KW-1017">Isopeptide bond</keyword>
<dbReference type="FunFam" id="1.20.1310.10:FF:000019">
    <property type="entry name" value="Cullin 1"/>
    <property type="match status" value="1"/>
</dbReference>
<evidence type="ECO:0000256" key="1">
    <source>
        <dbReference type="ARBA" id="ARBA00006019"/>
    </source>
</evidence>
<dbReference type="InterPro" id="IPR016158">
    <property type="entry name" value="Cullin_homology"/>
</dbReference>
<dbReference type="Pfam" id="PF10557">
    <property type="entry name" value="Cullin_Nedd8"/>
    <property type="match status" value="1"/>
</dbReference>
<dbReference type="SMART" id="SM00182">
    <property type="entry name" value="CULLIN"/>
    <property type="match status" value="1"/>
</dbReference>
<dbReference type="FunFam" id="1.20.1310.10:FF:000001">
    <property type="entry name" value="Cullin 3"/>
    <property type="match status" value="1"/>
</dbReference>
<comment type="similarity">
    <text evidence="1 5 6">Belongs to the cullin family.</text>
</comment>
<accession>A0ABD2PVX5</accession>
<evidence type="ECO:0000313" key="10">
    <source>
        <dbReference type="Proteomes" id="UP001626550"/>
    </source>
</evidence>
<reference evidence="9 10" key="1">
    <citation type="submission" date="2024-11" db="EMBL/GenBank/DDBJ databases">
        <title>Adaptive evolution of stress response genes in parasites aligns with host niche diversity.</title>
        <authorList>
            <person name="Hahn C."/>
            <person name="Resl P."/>
        </authorList>
    </citation>
    <scope>NUCLEOTIDE SEQUENCE [LARGE SCALE GENOMIC DNA]</scope>
    <source>
        <strain evidence="9">EGGRZ-B1_66</strain>
        <tissue evidence="9">Body</tissue>
    </source>
</reference>
<dbReference type="InterPro" id="IPR036317">
    <property type="entry name" value="Cullin_homology_sf"/>
</dbReference>
<keyword evidence="4" id="KW-0832">Ubl conjugation</keyword>
<dbReference type="InterPro" id="IPR016159">
    <property type="entry name" value="Cullin_repeat-like_dom_sf"/>
</dbReference>
<keyword evidence="10" id="KW-1185">Reference proteome</keyword>
<feature type="region of interest" description="Disordered" evidence="7">
    <location>
        <begin position="1"/>
        <end position="26"/>
    </location>
</feature>
<evidence type="ECO:0000259" key="8">
    <source>
        <dbReference type="PROSITE" id="PS50069"/>
    </source>
</evidence>
<feature type="domain" description="Cullin family profile" evidence="8">
    <location>
        <begin position="232"/>
        <end position="461"/>
    </location>
</feature>
<organism evidence="9 10">
    <name type="scientific">Cichlidogyrus casuarinus</name>
    <dbReference type="NCBI Taxonomy" id="1844966"/>
    <lineage>
        <taxon>Eukaryota</taxon>
        <taxon>Metazoa</taxon>
        <taxon>Spiralia</taxon>
        <taxon>Lophotrochozoa</taxon>
        <taxon>Platyhelminthes</taxon>
        <taxon>Monogenea</taxon>
        <taxon>Monopisthocotylea</taxon>
        <taxon>Dactylogyridea</taxon>
        <taxon>Ancyrocephalidae</taxon>
        <taxon>Cichlidogyrus</taxon>
    </lineage>
</organism>
<dbReference type="SUPFAM" id="SSF46785">
    <property type="entry name" value="Winged helix' DNA-binding domain"/>
    <property type="match status" value="1"/>
</dbReference>
<dbReference type="InterPro" id="IPR059120">
    <property type="entry name" value="Cullin-like_AB"/>
</dbReference>
<gene>
    <name evidence="9" type="primary">CUL1_2</name>
    <name evidence="9" type="ORF">Ciccas_011479</name>
</gene>
<dbReference type="SUPFAM" id="SSF74788">
    <property type="entry name" value="Cullin repeat-like"/>
    <property type="match status" value="1"/>
</dbReference>
<comment type="caution">
    <text evidence="9">The sequence shown here is derived from an EMBL/GenBank/DDBJ whole genome shotgun (WGS) entry which is preliminary data.</text>
</comment>
<dbReference type="PROSITE" id="PS50069">
    <property type="entry name" value="CULLIN_2"/>
    <property type="match status" value="1"/>
</dbReference>
<dbReference type="PANTHER" id="PTHR11932">
    <property type="entry name" value="CULLIN"/>
    <property type="match status" value="1"/>
</dbReference>
<dbReference type="FunFam" id="1.10.10.10:FF:000014">
    <property type="entry name" value="Cullin 1"/>
    <property type="match status" value="1"/>
</dbReference>
<evidence type="ECO:0000256" key="2">
    <source>
        <dbReference type="ARBA" id="ARBA00022499"/>
    </source>
</evidence>
<dbReference type="EMBL" id="JBJKFK010003377">
    <property type="protein sequence ID" value="KAL3309966.1"/>
    <property type="molecule type" value="Genomic_DNA"/>
</dbReference>
<dbReference type="AlphaFoldDB" id="A0ABD2PVX5"/>
<dbReference type="SMART" id="SM00884">
    <property type="entry name" value="Cullin_Nedd8"/>
    <property type="match status" value="1"/>
</dbReference>
<dbReference type="Pfam" id="PF00888">
    <property type="entry name" value="Cullin"/>
    <property type="match status" value="1"/>
</dbReference>
<dbReference type="SUPFAM" id="SSF75632">
    <property type="entry name" value="Cullin homology domain"/>
    <property type="match status" value="1"/>
</dbReference>
<name>A0ABD2PVX5_9PLAT</name>
<evidence type="ECO:0000256" key="7">
    <source>
        <dbReference type="SAM" id="MobiDB-lite"/>
    </source>
</evidence>